<evidence type="ECO:0000259" key="1">
    <source>
        <dbReference type="Pfam" id="PF12680"/>
    </source>
</evidence>
<organism evidence="2 3">
    <name type="scientific">Pedobacter psychrodurus</name>
    <dbReference type="NCBI Taxonomy" id="2530456"/>
    <lineage>
        <taxon>Bacteria</taxon>
        <taxon>Pseudomonadati</taxon>
        <taxon>Bacteroidota</taxon>
        <taxon>Sphingobacteriia</taxon>
        <taxon>Sphingobacteriales</taxon>
        <taxon>Sphingobacteriaceae</taxon>
        <taxon>Pedobacter</taxon>
    </lineage>
</organism>
<dbReference type="InterPro" id="IPR032710">
    <property type="entry name" value="NTF2-like_dom_sf"/>
</dbReference>
<accession>A0A4R0Q177</accession>
<evidence type="ECO:0000313" key="3">
    <source>
        <dbReference type="Proteomes" id="UP000293925"/>
    </source>
</evidence>
<proteinExistence type="predicted"/>
<keyword evidence="3" id="KW-1185">Reference proteome</keyword>
<sequence length="113" mass="12796">MDNRNILISANRALLDGNFEQFISYCTDDIRWENVGENIFNGKAELLGYVSSAYDGVTFTTENYIQNNDTVVELGQIEFKKDSGSEKSSYCDIWSFKDGLISELRSFVIAQTP</sequence>
<gene>
    <name evidence="2" type="ORF">EZ456_04915</name>
</gene>
<evidence type="ECO:0000313" key="2">
    <source>
        <dbReference type="EMBL" id="TCD28726.1"/>
    </source>
</evidence>
<dbReference type="Pfam" id="PF12680">
    <property type="entry name" value="SnoaL_2"/>
    <property type="match status" value="1"/>
</dbReference>
<protein>
    <submittedName>
        <fullName evidence="2">Nuclear transport factor 2 family protein</fullName>
    </submittedName>
</protein>
<dbReference type="SUPFAM" id="SSF54427">
    <property type="entry name" value="NTF2-like"/>
    <property type="match status" value="1"/>
</dbReference>
<dbReference type="AlphaFoldDB" id="A0A4R0Q177"/>
<dbReference type="EMBL" id="SJSO01000003">
    <property type="protein sequence ID" value="TCD28726.1"/>
    <property type="molecule type" value="Genomic_DNA"/>
</dbReference>
<dbReference type="InterPro" id="IPR037401">
    <property type="entry name" value="SnoaL-like"/>
</dbReference>
<comment type="caution">
    <text evidence="2">The sequence shown here is derived from an EMBL/GenBank/DDBJ whole genome shotgun (WGS) entry which is preliminary data.</text>
</comment>
<dbReference type="RefSeq" id="WP_131527866.1">
    <property type="nucleotide sequence ID" value="NZ_SJSO01000003.1"/>
</dbReference>
<dbReference type="Proteomes" id="UP000293925">
    <property type="component" value="Unassembled WGS sequence"/>
</dbReference>
<feature type="domain" description="SnoaL-like" evidence="1">
    <location>
        <begin position="12"/>
        <end position="103"/>
    </location>
</feature>
<dbReference type="OrthoDB" id="6692273at2"/>
<name>A0A4R0Q177_9SPHI</name>
<reference evidence="2 3" key="1">
    <citation type="submission" date="2019-02" db="EMBL/GenBank/DDBJ databases">
        <title>Pedobacter sp. RP-3-21 sp. nov., isolated from Arctic soil.</title>
        <authorList>
            <person name="Dahal R.H."/>
        </authorList>
    </citation>
    <scope>NUCLEOTIDE SEQUENCE [LARGE SCALE GENOMIC DNA]</scope>
    <source>
        <strain evidence="2 3">RP-3-21</strain>
    </source>
</reference>
<dbReference type="Gene3D" id="3.10.450.50">
    <property type="match status" value="1"/>
</dbReference>